<dbReference type="AlphaFoldDB" id="A0A4U9ET29"/>
<sequence>MLCAYPYSDAVNFQLLRMKKTDAWDVDDDQIVEAQSDKDHGPLIILGTSSTCVLEFVGSYGKFSLDLLKYLVA</sequence>
<proteinExistence type="predicted"/>
<evidence type="ECO:0000313" key="1">
    <source>
        <dbReference type="EMBL" id="CAG1966039.1"/>
    </source>
</evidence>
<evidence type="ECO:0000313" key="3">
    <source>
        <dbReference type="Proteomes" id="UP000746612"/>
    </source>
</evidence>
<reference evidence="1" key="2">
    <citation type="submission" date="2021-03" db="EMBL/GenBank/DDBJ databases">
        <authorList>
            <person name="Alouane T."/>
            <person name="Langin T."/>
            <person name="Bonhomme L."/>
        </authorList>
    </citation>
    <scope>NUCLEOTIDE SEQUENCE</scope>
    <source>
        <strain evidence="1">MDC_Fg202</strain>
    </source>
</reference>
<dbReference type="Proteomes" id="UP000746612">
    <property type="component" value="Unassembled WGS sequence"/>
</dbReference>
<dbReference type="EMBL" id="CAJPIJ010000071">
    <property type="protein sequence ID" value="CAG1966039.1"/>
    <property type="molecule type" value="Genomic_DNA"/>
</dbReference>
<gene>
    <name evidence="2" type="ORF">FUG_LOCUS89340</name>
    <name evidence="1" type="ORF">MDCFG202_LOCUS33894</name>
</gene>
<reference evidence="2" key="1">
    <citation type="submission" date="2019-04" db="EMBL/GenBank/DDBJ databases">
        <authorList>
            <person name="Melise S."/>
            <person name="Noan J."/>
            <person name="Okalmin O."/>
        </authorList>
    </citation>
    <scope>NUCLEOTIDE SEQUENCE</scope>
    <source>
        <strain evidence="2">FN9</strain>
    </source>
</reference>
<accession>A0A4U9ET29</accession>
<protein>
    <submittedName>
        <fullName evidence="1">Uncharacterized protein</fullName>
    </submittedName>
</protein>
<dbReference type="EMBL" id="CAAKMV010000066">
    <property type="protein sequence ID" value="VIO53555.1"/>
    <property type="molecule type" value="Genomic_DNA"/>
</dbReference>
<name>A0A4U9ET29_GIBZA</name>
<evidence type="ECO:0000313" key="2">
    <source>
        <dbReference type="EMBL" id="VIO53555.1"/>
    </source>
</evidence>
<organism evidence="1 3">
    <name type="scientific">Gibberella zeae</name>
    <name type="common">Wheat head blight fungus</name>
    <name type="synonym">Fusarium graminearum</name>
    <dbReference type="NCBI Taxonomy" id="5518"/>
    <lineage>
        <taxon>Eukaryota</taxon>
        <taxon>Fungi</taxon>
        <taxon>Dikarya</taxon>
        <taxon>Ascomycota</taxon>
        <taxon>Pezizomycotina</taxon>
        <taxon>Sordariomycetes</taxon>
        <taxon>Hypocreomycetidae</taxon>
        <taxon>Hypocreales</taxon>
        <taxon>Nectriaceae</taxon>
        <taxon>Fusarium</taxon>
    </lineage>
</organism>